<gene>
    <name evidence="1" type="ORF">BINO364_LOCUS6821</name>
</gene>
<dbReference type="Proteomes" id="UP000838878">
    <property type="component" value="Chromosome 2"/>
</dbReference>
<reference evidence="1" key="1">
    <citation type="submission" date="2021-12" db="EMBL/GenBank/DDBJ databases">
        <authorList>
            <person name="Martin H S."/>
        </authorList>
    </citation>
    <scope>NUCLEOTIDE SEQUENCE</scope>
</reference>
<evidence type="ECO:0000313" key="2">
    <source>
        <dbReference type="Proteomes" id="UP000838878"/>
    </source>
</evidence>
<feature type="non-terminal residue" evidence="1">
    <location>
        <position position="222"/>
    </location>
</feature>
<name>A0A8J9VJG7_9NEOP</name>
<organism evidence="1 2">
    <name type="scientific">Brenthis ino</name>
    <name type="common">lesser marbled fritillary</name>
    <dbReference type="NCBI Taxonomy" id="405034"/>
    <lineage>
        <taxon>Eukaryota</taxon>
        <taxon>Metazoa</taxon>
        <taxon>Ecdysozoa</taxon>
        <taxon>Arthropoda</taxon>
        <taxon>Hexapoda</taxon>
        <taxon>Insecta</taxon>
        <taxon>Pterygota</taxon>
        <taxon>Neoptera</taxon>
        <taxon>Endopterygota</taxon>
        <taxon>Lepidoptera</taxon>
        <taxon>Glossata</taxon>
        <taxon>Ditrysia</taxon>
        <taxon>Papilionoidea</taxon>
        <taxon>Nymphalidae</taxon>
        <taxon>Heliconiinae</taxon>
        <taxon>Argynnini</taxon>
        <taxon>Brenthis</taxon>
    </lineage>
</organism>
<dbReference type="EMBL" id="OV170222">
    <property type="protein sequence ID" value="CAH0720610.1"/>
    <property type="molecule type" value="Genomic_DNA"/>
</dbReference>
<sequence length="222" mass="24329">MRIITFYNNSQDLLSHNAARPALCKQCTVSNQVHTTLDKVRLVLATHTRASRAALRLRRVTCAPRGAPAATAAASARGAAHAQCSPPPTIFRFLTLLSQAARGELSLSGETAWTRGLPGTCKVQRKSRVLERVRSPLTRSPRRPRHGPSSVMNILKAGSPLAAARRSLSYSFIYLFTPLRNVRRRLILLAIKNIQIAKTPTLQRPESASRGGPPATLRLFLI</sequence>
<proteinExistence type="predicted"/>
<dbReference type="AlphaFoldDB" id="A0A8J9VJG7"/>
<protein>
    <submittedName>
        <fullName evidence="1">Uncharacterized protein</fullName>
    </submittedName>
</protein>
<keyword evidence="2" id="KW-1185">Reference proteome</keyword>
<evidence type="ECO:0000313" key="1">
    <source>
        <dbReference type="EMBL" id="CAH0720610.1"/>
    </source>
</evidence>
<accession>A0A8J9VJG7</accession>